<organism evidence="10 11">
    <name type="scientific">Neolewinella agarilytica</name>
    <dbReference type="NCBI Taxonomy" id="478744"/>
    <lineage>
        <taxon>Bacteria</taxon>
        <taxon>Pseudomonadati</taxon>
        <taxon>Bacteroidota</taxon>
        <taxon>Saprospiria</taxon>
        <taxon>Saprospirales</taxon>
        <taxon>Lewinellaceae</taxon>
        <taxon>Neolewinella</taxon>
    </lineage>
</organism>
<dbReference type="AlphaFoldDB" id="A0A1H9H696"/>
<evidence type="ECO:0000256" key="2">
    <source>
        <dbReference type="ARBA" id="ARBA00022448"/>
    </source>
</evidence>
<dbReference type="GO" id="GO:0046914">
    <property type="term" value="F:transition metal ion binding"/>
    <property type="evidence" value="ECO:0007669"/>
    <property type="project" value="TreeGrafter"/>
</dbReference>
<dbReference type="Pfam" id="PF19335">
    <property type="entry name" value="HMBD"/>
    <property type="match status" value="1"/>
</dbReference>
<feature type="domain" description="Multidrug resistance protein MdtA-like C-terminal permuted SH3" evidence="9">
    <location>
        <begin position="400"/>
        <end position="431"/>
    </location>
</feature>
<dbReference type="STRING" id="478744.SAMN05444359_11233"/>
<dbReference type="FunFam" id="2.40.30.170:FF:000010">
    <property type="entry name" value="Efflux RND transporter periplasmic adaptor subunit"/>
    <property type="match status" value="1"/>
</dbReference>
<dbReference type="InterPro" id="IPR045800">
    <property type="entry name" value="HMBD"/>
</dbReference>
<keyword evidence="2" id="KW-0813">Transport</keyword>
<gene>
    <name evidence="10" type="ORF">SAMN05444359_11233</name>
</gene>
<dbReference type="GO" id="GO:0030288">
    <property type="term" value="C:outer membrane-bounded periplasmic space"/>
    <property type="evidence" value="ECO:0007669"/>
    <property type="project" value="TreeGrafter"/>
</dbReference>
<dbReference type="Pfam" id="PF25967">
    <property type="entry name" value="RND-MFP_C"/>
    <property type="match status" value="1"/>
</dbReference>
<dbReference type="GO" id="GO:0015679">
    <property type="term" value="P:plasma membrane copper ion transport"/>
    <property type="evidence" value="ECO:0007669"/>
    <property type="project" value="TreeGrafter"/>
</dbReference>
<feature type="domain" description="CusB-like beta-barrel" evidence="8">
    <location>
        <begin position="276"/>
        <end position="351"/>
    </location>
</feature>
<dbReference type="InterPro" id="IPR006143">
    <property type="entry name" value="RND_pump_MFP"/>
</dbReference>
<dbReference type="Gene3D" id="2.40.420.20">
    <property type="match status" value="1"/>
</dbReference>
<dbReference type="PANTHER" id="PTHR30097:SF4">
    <property type="entry name" value="SLR6042 PROTEIN"/>
    <property type="match status" value="1"/>
</dbReference>
<evidence type="ECO:0000259" key="5">
    <source>
        <dbReference type="Pfam" id="PF19335"/>
    </source>
</evidence>
<comment type="similarity">
    <text evidence="1">Belongs to the membrane fusion protein (MFP) (TC 8.A.1) family.</text>
</comment>
<dbReference type="EMBL" id="FOFB01000012">
    <property type="protein sequence ID" value="SEQ57850.1"/>
    <property type="molecule type" value="Genomic_DNA"/>
</dbReference>
<feature type="domain" description="CusB-like three alpha-helical bundle" evidence="6">
    <location>
        <begin position="188"/>
        <end position="236"/>
    </location>
</feature>
<evidence type="ECO:0000313" key="11">
    <source>
        <dbReference type="Proteomes" id="UP000199021"/>
    </source>
</evidence>
<feature type="domain" description="DUF3347" evidence="4">
    <location>
        <begin position="484"/>
        <end position="572"/>
    </location>
</feature>
<keyword evidence="3" id="KW-0812">Transmembrane</keyword>
<dbReference type="InParanoid" id="A0A1H9H696"/>
<feature type="domain" description="Heavy metal binding" evidence="5">
    <location>
        <begin position="52"/>
        <end position="77"/>
    </location>
</feature>
<dbReference type="InterPro" id="IPR058791">
    <property type="entry name" value="3HB_CusB"/>
</dbReference>
<dbReference type="OrthoDB" id="9806939at2"/>
<dbReference type="GO" id="GO:0060003">
    <property type="term" value="P:copper ion export"/>
    <property type="evidence" value="ECO:0007669"/>
    <property type="project" value="TreeGrafter"/>
</dbReference>
<sequence>MNTRTIIYVAGALVLGLLAGYFLFGGEAQVMDQHADHDHETMDEGGGEAQIWTCSMHPQIQQGEPGDCPLCGMDLIPLQAGNSTDPSILTMTEAAVAMARVRTVIVGPLAPNGGTTEAENEGVPIAIGTGAGEVERAGLKLTGRLAPDARTAAVEVSEFGGRVERLFVSFAGEQVRAGQRIATVYSPDLVVAQEELLQAKKFADVNPELVAAARTKLLNLEVTEAQIAELEKTGEVISNFPIYADRSGTILETKAEVGEYVKAGGALYTYTNLSNLWALFDAYEQDLAKVRVGDKVSFSVASRPGESYDARVTFIDPVIDPQTRTAAVRAEVRNRGGRLKPEMFIEGTVTASGTTRPTNQGRSSQGSADELVVPRSAVLWTGDRSVAYVELPDMEVPTYEFREITVGERVGDGYRITSGLAAGDRVVVNGAFQIDASAQLNNKASMMNRDVLIQGQESEAPVGEEVPDYREDTPEAFRAQLGKVVEAYLPLKDRMVATESADEALIASLKEALTGVDMTQVKGDAHVYWMQQMEAIEAHANALLKKDDVEAQRGQFGFLSQALINALTAFGVDGIYYVQYCPMAFDNAGANWLSNEEQIRNPYFGDLMMKCGSVTAEL</sequence>
<evidence type="ECO:0000259" key="4">
    <source>
        <dbReference type="Pfam" id="PF11827"/>
    </source>
</evidence>
<evidence type="ECO:0000259" key="7">
    <source>
        <dbReference type="Pfam" id="PF25919"/>
    </source>
</evidence>
<evidence type="ECO:0000259" key="6">
    <source>
        <dbReference type="Pfam" id="PF25869"/>
    </source>
</evidence>
<dbReference type="Pfam" id="PF25869">
    <property type="entry name" value="3HB_CusB"/>
    <property type="match status" value="1"/>
</dbReference>
<dbReference type="GO" id="GO:0022857">
    <property type="term" value="F:transmembrane transporter activity"/>
    <property type="evidence" value="ECO:0007669"/>
    <property type="project" value="InterPro"/>
</dbReference>
<dbReference type="InterPro" id="IPR021782">
    <property type="entry name" value="DUF3347"/>
</dbReference>
<dbReference type="InterPro" id="IPR058627">
    <property type="entry name" value="MdtA-like_C"/>
</dbReference>
<dbReference type="Gene3D" id="6.10.140.730">
    <property type="match status" value="1"/>
</dbReference>
<evidence type="ECO:0000259" key="8">
    <source>
        <dbReference type="Pfam" id="PF25954"/>
    </source>
</evidence>
<dbReference type="SUPFAM" id="SSF111369">
    <property type="entry name" value="HlyD-like secretion proteins"/>
    <property type="match status" value="1"/>
</dbReference>
<dbReference type="InterPro" id="IPR051909">
    <property type="entry name" value="MFP_Cation_Efflux"/>
</dbReference>
<dbReference type="GO" id="GO:0016020">
    <property type="term" value="C:membrane"/>
    <property type="evidence" value="ECO:0007669"/>
    <property type="project" value="InterPro"/>
</dbReference>
<dbReference type="PANTHER" id="PTHR30097">
    <property type="entry name" value="CATION EFFLUX SYSTEM PROTEIN CUSB"/>
    <property type="match status" value="1"/>
</dbReference>
<dbReference type="InterPro" id="IPR058792">
    <property type="entry name" value="Beta-barrel_RND_2"/>
</dbReference>
<evidence type="ECO:0000256" key="3">
    <source>
        <dbReference type="SAM" id="Phobius"/>
    </source>
</evidence>
<feature type="domain" description="CusB-like barrel-sandwich hybrid" evidence="7">
    <location>
        <begin position="159"/>
        <end position="268"/>
    </location>
</feature>
<name>A0A1H9H696_9BACT</name>
<evidence type="ECO:0000313" key="10">
    <source>
        <dbReference type="EMBL" id="SEQ57850.1"/>
    </source>
</evidence>
<feature type="transmembrane region" description="Helical" evidence="3">
    <location>
        <begin position="6"/>
        <end position="24"/>
    </location>
</feature>
<dbReference type="NCBIfam" id="TIGR01730">
    <property type="entry name" value="RND_mfp"/>
    <property type="match status" value="1"/>
</dbReference>
<keyword evidence="11" id="KW-1185">Reference proteome</keyword>
<evidence type="ECO:0000259" key="9">
    <source>
        <dbReference type="Pfam" id="PF25967"/>
    </source>
</evidence>
<dbReference type="RefSeq" id="WP_090168712.1">
    <property type="nucleotide sequence ID" value="NZ_FOFB01000012.1"/>
</dbReference>
<dbReference type="Pfam" id="PF25954">
    <property type="entry name" value="Beta-barrel_RND_2"/>
    <property type="match status" value="1"/>
</dbReference>
<dbReference type="Pfam" id="PF11827">
    <property type="entry name" value="DUF3347"/>
    <property type="match status" value="1"/>
</dbReference>
<accession>A0A1H9H696</accession>
<protein>
    <submittedName>
        <fullName evidence="10">Membrane fusion protein, Cu(I)/Ag(I) efflux system</fullName>
    </submittedName>
</protein>
<reference evidence="11" key="1">
    <citation type="submission" date="2016-10" db="EMBL/GenBank/DDBJ databases">
        <authorList>
            <person name="Varghese N."/>
            <person name="Submissions S."/>
        </authorList>
    </citation>
    <scope>NUCLEOTIDE SEQUENCE [LARGE SCALE GENOMIC DNA]</scope>
    <source>
        <strain evidence="11">DSM 24740</strain>
    </source>
</reference>
<dbReference type="Gene3D" id="2.40.30.170">
    <property type="match status" value="1"/>
</dbReference>
<keyword evidence="3" id="KW-1133">Transmembrane helix</keyword>
<dbReference type="Proteomes" id="UP000199021">
    <property type="component" value="Unassembled WGS sequence"/>
</dbReference>
<proteinExistence type="inferred from homology"/>
<dbReference type="Pfam" id="PF25919">
    <property type="entry name" value="BSH_CusB"/>
    <property type="match status" value="1"/>
</dbReference>
<keyword evidence="3" id="KW-0472">Membrane</keyword>
<evidence type="ECO:0000256" key="1">
    <source>
        <dbReference type="ARBA" id="ARBA00009477"/>
    </source>
</evidence>
<dbReference type="InterPro" id="IPR058790">
    <property type="entry name" value="BSH_CusB"/>
</dbReference>